<dbReference type="Gene3D" id="3.40.50.300">
    <property type="entry name" value="P-loop containing nucleotide triphosphate hydrolases"/>
    <property type="match status" value="1"/>
</dbReference>
<dbReference type="PANTHER" id="PTHR42788:SF13">
    <property type="entry name" value="ALIPHATIC SULFONATES IMPORT ATP-BINDING PROTEIN SSUB"/>
    <property type="match status" value="1"/>
</dbReference>
<feature type="domain" description="ABC transporter" evidence="3">
    <location>
        <begin position="2"/>
        <end position="226"/>
    </location>
</feature>
<keyword evidence="5" id="KW-1185">Reference proteome</keyword>
<dbReference type="Proteomes" id="UP000224629">
    <property type="component" value="Chromosome"/>
</dbReference>
<sequence>MIKIENLTFTNQKQTILENVTFEINSGKIVFLVSQKKNEKEALINIIANFSVPNQGKISFFEDGQVKKNPLIDVVFQDFDLIEQLSIKDNILVANSLLYQDIKISELKEMLDYLGINQKYLNKKVKNLSPEIKRKVQFLRILCRNFNFILFSDTFEYLKNDVKEDFFKKIAPLLKNKTILITTGNIDFAKKWGEEILLFENQKISKFEFIKEYEIQKFNNSDLPISKTIKSRNWLLHRPKKFNFKTALALAFLDFKSKIISIFIVFFLFLATIFAIIQISNVIAKPILTQEKIQHYNLDNVRLVKTREGDLSSFDIKKVKNENPKITDIKPFFANLQVFYQNEKNYEFSVFDFVDKNKYSKKLNTITKNDLFKKNIENEDEVILSTELISNLKIKNPVGKKISIQNPFNPEISRQFLIVGLTKFKLVPNPKFSRFSNASFLHINALDIFLNDALKNNFHKIPSILKLNLSKKFPNTVDKTASFYQFFYENHNDILKYKLLKGSFPKSKNEIAISAEFEKALGKIELNDKLQLNSILKKGKLSDIEDLKVVGVFRSQTETASDQNQNFNPVVVFYHNVFNDLSKINYTDIKENFWEWKIYLNSHNLIQNITNFLNYDYDALNQYGLIFAFDEQFLDRINSQKTSISLFLLWFALIFLGMFLFGFLFYSFRLLSSKSKNIRVLKLLGGKTKLILLYHWTSIFIFLVFCLICSFPIIFPTSQYLYNFWMNNEIFSINYFSLFYRIIFVWTVLFLLSSAIFLAISWPKYKKSFIDFPKKNRT</sequence>
<evidence type="ECO:0000313" key="4">
    <source>
        <dbReference type="EMBL" id="ATP59972.1"/>
    </source>
</evidence>
<gene>
    <name evidence="4" type="ORF">CSW10_03570</name>
</gene>
<dbReference type="RefSeq" id="WP_099452168.1">
    <property type="nucleotide sequence ID" value="NZ_CP024161.1"/>
</dbReference>
<keyword evidence="2" id="KW-0472">Membrane</keyword>
<dbReference type="InterPro" id="IPR050166">
    <property type="entry name" value="ABC_transporter_ATP-bind"/>
</dbReference>
<feature type="transmembrane region" description="Helical" evidence="2">
    <location>
        <begin position="259"/>
        <end position="279"/>
    </location>
</feature>
<dbReference type="Pfam" id="PF00005">
    <property type="entry name" value="ABC_tran"/>
    <property type="match status" value="1"/>
</dbReference>
<keyword evidence="2" id="KW-0812">Transmembrane</keyword>
<evidence type="ECO:0000256" key="1">
    <source>
        <dbReference type="ARBA" id="ARBA00022448"/>
    </source>
</evidence>
<accession>A0ABN5DZP8</accession>
<protein>
    <recommendedName>
        <fullName evidence="3">ABC transporter domain-containing protein</fullName>
    </recommendedName>
</protein>
<organism evidence="4 5">
    <name type="scientific">Mesomycoplasma dispar</name>
    <dbReference type="NCBI Taxonomy" id="86660"/>
    <lineage>
        <taxon>Bacteria</taxon>
        <taxon>Bacillati</taxon>
        <taxon>Mycoplasmatota</taxon>
        <taxon>Mycoplasmoidales</taxon>
        <taxon>Metamycoplasmataceae</taxon>
        <taxon>Mesomycoplasma</taxon>
    </lineage>
</organism>
<keyword evidence="1" id="KW-0813">Transport</keyword>
<evidence type="ECO:0000313" key="5">
    <source>
        <dbReference type="Proteomes" id="UP000224629"/>
    </source>
</evidence>
<reference evidence="4" key="1">
    <citation type="submission" date="2017-10" db="EMBL/GenBank/DDBJ databases">
        <title>Genome-wide analysis of the first isolated strain mycoplasma dispar GS01.</title>
        <authorList>
            <person name="Hao H."/>
            <person name="Chen S."/>
            <person name="Zhao P."/>
            <person name="Chu Y."/>
            <person name="Liu Y."/>
        </authorList>
    </citation>
    <scope>NUCLEOTIDE SEQUENCE [LARGE SCALE GENOMIC DNA]</scope>
    <source>
        <strain evidence="4">GS01</strain>
    </source>
</reference>
<dbReference type="SUPFAM" id="SSF52540">
    <property type="entry name" value="P-loop containing nucleoside triphosphate hydrolases"/>
    <property type="match status" value="1"/>
</dbReference>
<dbReference type="EMBL" id="CP024161">
    <property type="protein sequence ID" value="ATP59972.1"/>
    <property type="molecule type" value="Genomic_DNA"/>
</dbReference>
<feature type="transmembrane region" description="Helical" evidence="2">
    <location>
        <begin position="692"/>
        <end position="715"/>
    </location>
</feature>
<dbReference type="InterPro" id="IPR003439">
    <property type="entry name" value="ABC_transporter-like_ATP-bd"/>
</dbReference>
<evidence type="ECO:0000259" key="3">
    <source>
        <dbReference type="PROSITE" id="PS50893"/>
    </source>
</evidence>
<keyword evidence="2" id="KW-1133">Transmembrane helix</keyword>
<evidence type="ECO:0000256" key="2">
    <source>
        <dbReference type="SAM" id="Phobius"/>
    </source>
</evidence>
<proteinExistence type="predicted"/>
<name>A0ABN5DZP8_9BACT</name>
<dbReference type="PANTHER" id="PTHR42788">
    <property type="entry name" value="TAURINE IMPORT ATP-BINDING PROTEIN-RELATED"/>
    <property type="match status" value="1"/>
</dbReference>
<feature type="transmembrane region" description="Helical" evidence="2">
    <location>
        <begin position="647"/>
        <end position="671"/>
    </location>
</feature>
<feature type="transmembrane region" description="Helical" evidence="2">
    <location>
        <begin position="735"/>
        <end position="760"/>
    </location>
</feature>
<dbReference type="PROSITE" id="PS50893">
    <property type="entry name" value="ABC_TRANSPORTER_2"/>
    <property type="match status" value="1"/>
</dbReference>
<dbReference type="InterPro" id="IPR027417">
    <property type="entry name" value="P-loop_NTPase"/>
</dbReference>